<dbReference type="KEGG" id="msei:MSEDJ_15230"/>
<reference evidence="2 3" key="1">
    <citation type="journal article" date="2019" name="Emerg. Microbes Infect.">
        <title>Comprehensive subspecies identification of 175 nontuberculous mycobacteria species based on 7547 genomic profiles.</title>
        <authorList>
            <person name="Matsumoto Y."/>
            <person name="Kinjo T."/>
            <person name="Motooka D."/>
            <person name="Nabeya D."/>
            <person name="Jung N."/>
            <person name="Uechi K."/>
            <person name="Horii T."/>
            <person name="Iida T."/>
            <person name="Fujita J."/>
            <person name="Nakamura S."/>
        </authorList>
    </citation>
    <scope>NUCLEOTIDE SEQUENCE [LARGE SCALE GENOMIC DNA]</scope>
    <source>
        <strain evidence="2 3">JCM 17899</strain>
    </source>
</reference>
<keyword evidence="3" id="KW-1185">Reference proteome</keyword>
<dbReference type="Proteomes" id="UP000467193">
    <property type="component" value="Chromosome"/>
</dbReference>
<dbReference type="PANTHER" id="PTHR13847">
    <property type="entry name" value="SARCOSINE DEHYDROGENASE-RELATED"/>
    <property type="match status" value="1"/>
</dbReference>
<dbReference type="InterPro" id="IPR036188">
    <property type="entry name" value="FAD/NAD-bd_sf"/>
</dbReference>
<evidence type="ECO:0000259" key="1">
    <source>
        <dbReference type="Pfam" id="PF01266"/>
    </source>
</evidence>
<dbReference type="RefSeq" id="WP_174266772.1">
    <property type="nucleotide sequence ID" value="NZ_AP022588.1"/>
</dbReference>
<dbReference type="EMBL" id="AP022588">
    <property type="protein sequence ID" value="BBY27427.1"/>
    <property type="molecule type" value="Genomic_DNA"/>
</dbReference>
<dbReference type="GO" id="GO:0005737">
    <property type="term" value="C:cytoplasm"/>
    <property type="evidence" value="ECO:0007669"/>
    <property type="project" value="TreeGrafter"/>
</dbReference>
<proteinExistence type="predicted"/>
<dbReference type="InterPro" id="IPR017741">
    <property type="entry name" value="FAD-dependent_OxRdtase_HpnW"/>
</dbReference>
<gene>
    <name evidence="2" type="ORF">MSEDJ_15230</name>
</gene>
<dbReference type="NCBIfam" id="TIGR03364">
    <property type="entry name" value="HpnW_proposed"/>
    <property type="match status" value="1"/>
</dbReference>
<evidence type="ECO:0000313" key="3">
    <source>
        <dbReference type="Proteomes" id="UP000467193"/>
    </source>
</evidence>
<evidence type="ECO:0000313" key="2">
    <source>
        <dbReference type="EMBL" id="BBY27427.1"/>
    </source>
</evidence>
<organism evidence="2 3">
    <name type="scientific">Mycolicibacterium sediminis</name>
    <dbReference type="NCBI Taxonomy" id="1286180"/>
    <lineage>
        <taxon>Bacteria</taxon>
        <taxon>Bacillati</taxon>
        <taxon>Actinomycetota</taxon>
        <taxon>Actinomycetes</taxon>
        <taxon>Mycobacteriales</taxon>
        <taxon>Mycobacteriaceae</taxon>
        <taxon>Mycolicibacterium</taxon>
    </lineage>
</organism>
<protein>
    <submittedName>
        <fullName evidence="2">FAD-dependent oxidoreductase</fullName>
    </submittedName>
</protein>
<accession>A0A7I7QN95</accession>
<feature type="domain" description="FAD dependent oxidoreductase" evidence="1">
    <location>
        <begin position="4"/>
        <end position="368"/>
    </location>
</feature>
<dbReference type="Gene3D" id="3.30.9.10">
    <property type="entry name" value="D-Amino Acid Oxidase, subunit A, domain 2"/>
    <property type="match status" value="1"/>
</dbReference>
<dbReference type="AlphaFoldDB" id="A0A7I7QN95"/>
<name>A0A7I7QN95_9MYCO</name>
<dbReference type="Gene3D" id="3.50.50.60">
    <property type="entry name" value="FAD/NAD(P)-binding domain"/>
    <property type="match status" value="1"/>
</dbReference>
<dbReference type="InterPro" id="IPR006076">
    <property type="entry name" value="FAD-dep_OxRdtase"/>
</dbReference>
<dbReference type="Pfam" id="PF01266">
    <property type="entry name" value="DAO"/>
    <property type="match status" value="1"/>
</dbReference>
<dbReference type="SUPFAM" id="SSF51905">
    <property type="entry name" value="FAD/NAD(P)-binding domain"/>
    <property type="match status" value="1"/>
</dbReference>
<sequence length="371" mass="40313">MRMTIIGGGILGTAHALEAVRRGHHVTHLEREVEARGATVRNFGLVWVSGRSAVELEAALRSRELWERIGADVPGVGFRPVGSLTLLRTPREVAVAEEAATRSDAAARGFQFVDADRVREINPALRGKFIGALHCSTDAAVESRQALPAIRSHLQASGRYQWVPGTEARSVSGRTVVDDRGRRYDADLVIVCPGAAHGGLTREIAGDLPVRRVRLQMMQTEPLGETLTTSIADGDSFRYYPGFAGDALTALRDAEPQDDVAAERRMQLLCVQRAHGGLTIGDTHAYDEPFDFDVHESPYAYLTGVVEEFLGRPLPTIRQRWAGVYSQCIEPGELVCRVMADDGVWVVTGPGGRGMTLGPVIAEQTADLLEL</sequence>